<dbReference type="EMBL" id="SHKN01000002">
    <property type="protein sequence ID" value="RZT93274.1"/>
    <property type="molecule type" value="Genomic_DNA"/>
</dbReference>
<dbReference type="AlphaFoldDB" id="A0A4Q7VBN2"/>
<sequence length="90" mass="10477">MINTVNLFNYLHIMICQICQVVEMLFTIIIHTECIQSHYKPPQFNCKINTPDKQSTMALQNRYESYPPSIHLKYLATTCPVSDWLVRSVG</sequence>
<name>A0A4Q7VBN2_9BACT</name>
<organism evidence="1 2">
    <name type="scientific">Ancylomarina subtilis</name>
    <dbReference type="NCBI Taxonomy" id="1639035"/>
    <lineage>
        <taxon>Bacteria</taxon>
        <taxon>Pseudomonadati</taxon>
        <taxon>Bacteroidota</taxon>
        <taxon>Bacteroidia</taxon>
        <taxon>Marinilabiliales</taxon>
        <taxon>Marinifilaceae</taxon>
        <taxon>Ancylomarina</taxon>
    </lineage>
</organism>
<evidence type="ECO:0000313" key="1">
    <source>
        <dbReference type="EMBL" id="RZT93274.1"/>
    </source>
</evidence>
<keyword evidence="2" id="KW-1185">Reference proteome</keyword>
<reference evidence="1 2" key="1">
    <citation type="submission" date="2019-02" db="EMBL/GenBank/DDBJ databases">
        <title>Genomic Encyclopedia of Type Strains, Phase IV (KMG-IV): sequencing the most valuable type-strain genomes for metagenomic binning, comparative biology and taxonomic classification.</title>
        <authorList>
            <person name="Goeker M."/>
        </authorList>
    </citation>
    <scope>NUCLEOTIDE SEQUENCE [LARGE SCALE GENOMIC DNA]</scope>
    <source>
        <strain evidence="1 2">DSM 28825</strain>
    </source>
</reference>
<comment type="caution">
    <text evidence="1">The sequence shown here is derived from an EMBL/GenBank/DDBJ whole genome shotgun (WGS) entry which is preliminary data.</text>
</comment>
<protein>
    <submittedName>
        <fullName evidence="1">Uncharacterized protein</fullName>
    </submittedName>
</protein>
<accession>A0A4Q7VBN2</accession>
<gene>
    <name evidence="1" type="ORF">EV201_2426</name>
</gene>
<dbReference type="Proteomes" id="UP000293562">
    <property type="component" value="Unassembled WGS sequence"/>
</dbReference>
<evidence type="ECO:0000313" key="2">
    <source>
        <dbReference type="Proteomes" id="UP000293562"/>
    </source>
</evidence>
<proteinExistence type="predicted"/>